<dbReference type="SUPFAM" id="SSF140996">
    <property type="entry name" value="Hermes dimerisation domain"/>
    <property type="match status" value="1"/>
</dbReference>
<dbReference type="EMBL" id="CAJNRF010005687">
    <property type="protein sequence ID" value="CAF2073154.1"/>
    <property type="molecule type" value="Genomic_DNA"/>
</dbReference>
<evidence type="ECO:0000313" key="3">
    <source>
        <dbReference type="Proteomes" id="UP000663856"/>
    </source>
</evidence>
<dbReference type="InterPro" id="IPR016169">
    <property type="entry name" value="FAD-bd_PCMH_sub2"/>
</dbReference>
<accession>A0A816RJ70</accession>
<dbReference type="GO" id="GO:0005634">
    <property type="term" value="C:nucleus"/>
    <property type="evidence" value="ECO:0007669"/>
    <property type="project" value="TreeGrafter"/>
</dbReference>
<protein>
    <recommendedName>
        <fullName evidence="1">Hermes trasposase DNA-binding domain-containing protein</fullName>
    </recommendedName>
</protein>
<comment type="caution">
    <text evidence="2">The sequence shown here is derived from an EMBL/GenBank/DDBJ whole genome shotgun (WGS) entry which is preliminary data.</text>
</comment>
<sequence length="685" mass="77714">MSSPEILSPISTRHVADATLHTSTVLSKDSPASSQHSDRIKYSEIQSFLKLQPKKYVIIENAGKHTSHCWETFGFPALVHKDADPERIDGFVSSAQLKESEITHVKHLEAEWICQSIRPFSIVEDAGLRKLMQECISIGALHGDVKVDEVLRGADSIAAYISKLADQHRALITEELKEPVENDAIAFCPDMWTDPIRQISYLGITTTFINNQYEYRSYDLCCAPFEEENKSAENIITALQKELKTFSIIDLSMLKFNGLNKNIQAEGGISLCQSTRVRWLSIMQLLESIDRSYKETKKVLQDKKKSFTVDRWILKRLIYLLRPFKHIITIIQKGNEPSLYLVLICVSTLRKVLSSFENLVKFNKEHETMPIHIDNETDDDEFDLESEESDGIRFFRFRLLELLDSMFVLEPIHFAAAFLHPRYRHLRKCSTAQINSCKNYVRRQMQEIEEREKLKRLFQNQQSKVVVAQDNVAEPPLKKKKDLVKNMNPVNLVTSGTGGFLQGGSHSLLSSWKGLGVDQVLEYDVVIVDGQRKIVSPCHNSDLFYALSGGVGGTYDVVVSVVLRIFRSPHIIGTLLSIEASNEALYATLIRDFVRFLPKLAEGGWNDNTDFVFLAKTTTFIPSFYEAYKLALTPSDPTGYNMLLGSSLIPDTVVCNRPDDLVQLFLQMKRLSVKATRLLINHVAG</sequence>
<dbReference type="InterPro" id="IPR012337">
    <property type="entry name" value="RNaseH-like_sf"/>
</dbReference>
<reference evidence="2" key="1">
    <citation type="submission" date="2021-02" db="EMBL/GenBank/DDBJ databases">
        <authorList>
            <person name="Nowell W R."/>
        </authorList>
    </citation>
    <scope>NUCLEOTIDE SEQUENCE</scope>
</reference>
<dbReference type="PANTHER" id="PTHR46169:SF17">
    <property type="entry name" value="HAT C-TERMINAL DIMERISATION DOMAIN-CONTAINING PROTEIN"/>
    <property type="match status" value="1"/>
</dbReference>
<gene>
    <name evidence="2" type="ORF">WKI299_LOCUS14561</name>
</gene>
<dbReference type="InterPro" id="IPR052717">
    <property type="entry name" value="Vacuolar_transposase_reg"/>
</dbReference>
<organism evidence="2 3">
    <name type="scientific">Rotaria magnacalcarata</name>
    <dbReference type="NCBI Taxonomy" id="392030"/>
    <lineage>
        <taxon>Eukaryota</taxon>
        <taxon>Metazoa</taxon>
        <taxon>Spiralia</taxon>
        <taxon>Gnathifera</taxon>
        <taxon>Rotifera</taxon>
        <taxon>Eurotatoria</taxon>
        <taxon>Bdelloidea</taxon>
        <taxon>Philodinida</taxon>
        <taxon>Philodinidae</taxon>
        <taxon>Rotaria</taxon>
    </lineage>
</organism>
<dbReference type="GO" id="GO:0050660">
    <property type="term" value="F:flavin adenine dinucleotide binding"/>
    <property type="evidence" value="ECO:0007669"/>
    <property type="project" value="InterPro"/>
</dbReference>
<dbReference type="InterPro" id="IPR036318">
    <property type="entry name" value="FAD-bd_PCMH-like_sf"/>
</dbReference>
<dbReference type="Gene3D" id="3.30.465.10">
    <property type="match status" value="1"/>
</dbReference>
<dbReference type="InterPro" id="IPR018473">
    <property type="entry name" value="Hermes_transposase_DNA-db"/>
</dbReference>
<proteinExistence type="predicted"/>
<dbReference type="AlphaFoldDB" id="A0A816RJ70"/>
<dbReference type="Pfam" id="PF10683">
    <property type="entry name" value="DBD_Tnp_Hermes"/>
    <property type="match status" value="1"/>
</dbReference>
<evidence type="ECO:0000259" key="1">
    <source>
        <dbReference type="Pfam" id="PF10683"/>
    </source>
</evidence>
<dbReference type="SUPFAM" id="SSF56176">
    <property type="entry name" value="FAD-binding/transporter-associated domain-like"/>
    <property type="match status" value="1"/>
</dbReference>
<dbReference type="PANTHER" id="PTHR46169">
    <property type="entry name" value="DNA REPLICATION-RELATED ELEMENT FACTOR, ISOFORM A"/>
    <property type="match status" value="1"/>
</dbReference>
<dbReference type="Gene3D" id="1.10.10.1070">
    <property type="entry name" value="Zinc finger, BED domain-containing"/>
    <property type="match status" value="1"/>
</dbReference>
<dbReference type="Proteomes" id="UP000663856">
    <property type="component" value="Unassembled WGS sequence"/>
</dbReference>
<evidence type="ECO:0000313" key="2">
    <source>
        <dbReference type="EMBL" id="CAF2073154.1"/>
    </source>
</evidence>
<dbReference type="GO" id="GO:0006357">
    <property type="term" value="P:regulation of transcription by RNA polymerase II"/>
    <property type="evidence" value="ECO:0007669"/>
    <property type="project" value="TreeGrafter"/>
</dbReference>
<name>A0A816RJ70_9BILA</name>
<dbReference type="SUPFAM" id="SSF53098">
    <property type="entry name" value="Ribonuclease H-like"/>
    <property type="match status" value="1"/>
</dbReference>
<feature type="domain" description="Hermes trasposase DNA-binding" evidence="1">
    <location>
        <begin position="110"/>
        <end position="151"/>
    </location>
</feature>